<evidence type="ECO:0000313" key="1">
    <source>
        <dbReference type="EMBL" id="QTA87810.1"/>
    </source>
</evidence>
<dbReference type="KEGG" id="dmm:dnm_038470"/>
<sequence>MTACEPAVFFYREKPALFPVPVTSDEKNEKTKRNDNTSQTITKKKYFGETDRIILQLAV</sequence>
<name>A0A975GNI5_9BACT</name>
<protein>
    <submittedName>
        <fullName evidence="1">Uncharacterized protein</fullName>
    </submittedName>
</protein>
<organism evidence="1 2">
    <name type="scientific">Desulfonema magnum</name>
    <dbReference type="NCBI Taxonomy" id="45655"/>
    <lineage>
        <taxon>Bacteria</taxon>
        <taxon>Pseudomonadati</taxon>
        <taxon>Thermodesulfobacteriota</taxon>
        <taxon>Desulfobacteria</taxon>
        <taxon>Desulfobacterales</taxon>
        <taxon>Desulfococcaceae</taxon>
        <taxon>Desulfonema</taxon>
    </lineage>
</organism>
<proteinExistence type="predicted"/>
<evidence type="ECO:0000313" key="2">
    <source>
        <dbReference type="Proteomes" id="UP000663722"/>
    </source>
</evidence>
<dbReference type="AlphaFoldDB" id="A0A975GNI5"/>
<dbReference type="Proteomes" id="UP000663722">
    <property type="component" value="Chromosome"/>
</dbReference>
<accession>A0A975GNI5</accession>
<keyword evidence="2" id="KW-1185">Reference proteome</keyword>
<gene>
    <name evidence="1" type="ORF">dnm_038470</name>
</gene>
<reference evidence="1" key="1">
    <citation type="journal article" date="2021" name="Microb. Physiol.">
        <title>Proteogenomic Insights into the Physiology of Marine, Sulfate-Reducing, Filamentous Desulfonema limicola and Desulfonema magnum.</title>
        <authorList>
            <person name="Schnaars V."/>
            <person name="Wohlbrand L."/>
            <person name="Scheve S."/>
            <person name="Hinrichs C."/>
            <person name="Reinhardt R."/>
            <person name="Rabus R."/>
        </authorList>
    </citation>
    <scope>NUCLEOTIDE SEQUENCE</scope>
    <source>
        <strain evidence="1">4be13</strain>
    </source>
</reference>
<dbReference type="EMBL" id="CP061800">
    <property type="protein sequence ID" value="QTA87810.1"/>
    <property type="molecule type" value="Genomic_DNA"/>
</dbReference>